<evidence type="ECO:0000256" key="3">
    <source>
        <dbReference type="ARBA" id="ARBA00022833"/>
    </source>
</evidence>
<dbReference type="PROSITE" id="PS51891">
    <property type="entry name" value="CENP_V_GFA"/>
    <property type="match status" value="1"/>
</dbReference>
<dbReference type="SUPFAM" id="SSF51316">
    <property type="entry name" value="Mss4-like"/>
    <property type="match status" value="1"/>
</dbReference>
<keyword evidence="3" id="KW-0862">Zinc</keyword>
<keyword evidence="4" id="KW-0456">Lyase</keyword>
<dbReference type="InterPro" id="IPR011057">
    <property type="entry name" value="Mss4-like_sf"/>
</dbReference>
<dbReference type="AlphaFoldDB" id="A0A074V8Y8"/>
<sequence length="139" mass="15966">MSKQSGSCLCGKVKFSLETDNHSLSACHCSTCRKWSAGPLMTIMHNGKIQFENTEFIKNYNSSEWAERGFCSECGTHLYYHLKNSDQYYIAAWTLNQPDALDFNLQVYIDNKPECYSFANQTHNLTEADIQQMIAEQQK</sequence>
<evidence type="ECO:0000259" key="5">
    <source>
        <dbReference type="PROSITE" id="PS51891"/>
    </source>
</evidence>
<evidence type="ECO:0000313" key="8">
    <source>
        <dbReference type="Proteomes" id="UP000027644"/>
    </source>
</evidence>
<reference evidence="6 8" key="1">
    <citation type="journal article" date="2014" name="PLoS Genet.">
        <title>Hidden diversity in honey bee gut symbionts detected by single-cell genomics.</title>
        <authorList>
            <person name="Engel P."/>
            <person name="Stepanauskas R."/>
            <person name="Moran N."/>
        </authorList>
    </citation>
    <scope>NUCLEOTIDE SEQUENCE [LARGE SCALE GENOMIC DNA]</scope>
    <source>
        <strain evidence="6 8">SCGC AB-598-J21</strain>
    </source>
</reference>
<accession>A0A074V8Y8</accession>
<dbReference type="PANTHER" id="PTHR33337">
    <property type="entry name" value="GFA DOMAIN-CONTAINING PROTEIN"/>
    <property type="match status" value="1"/>
</dbReference>
<dbReference type="EMBL" id="AVQL01000364">
    <property type="protein sequence ID" value="KEQ01682.1"/>
    <property type="molecule type" value="Genomic_DNA"/>
</dbReference>
<comment type="caution">
    <text evidence="6">The sequence shown here is derived from an EMBL/GenBank/DDBJ whole genome shotgun (WGS) entry which is preliminary data.</text>
</comment>
<dbReference type="PANTHER" id="PTHR33337:SF40">
    <property type="entry name" value="CENP-V_GFA DOMAIN-CONTAINING PROTEIN-RELATED"/>
    <property type="match status" value="1"/>
</dbReference>
<evidence type="ECO:0000313" key="7">
    <source>
        <dbReference type="EMBL" id="KEQ01682.1"/>
    </source>
</evidence>
<keyword evidence="2" id="KW-0479">Metal-binding</keyword>
<dbReference type="GO" id="GO:0046872">
    <property type="term" value="F:metal ion binding"/>
    <property type="evidence" value="ECO:0007669"/>
    <property type="project" value="UniProtKB-KW"/>
</dbReference>
<comment type="similarity">
    <text evidence="1">Belongs to the Gfa family.</text>
</comment>
<dbReference type="GO" id="GO:0016846">
    <property type="term" value="F:carbon-sulfur lyase activity"/>
    <property type="evidence" value="ECO:0007669"/>
    <property type="project" value="InterPro"/>
</dbReference>
<dbReference type="Gene3D" id="3.90.1590.10">
    <property type="entry name" value="glutathione-dependent formaldehyde- activating enzyme (gfa)"/>
    <property type="match status" value="1"/>
</dbReference>
<feature type="domain" description="CENP-V/GFA" evidence="5">
    <location>
        <begin position="4"/>
        <end position="117"/>
    </location>
</feature>
<dbReference type="Proteomes" id="UP000027644">
    <property type="component" value="Unassembled WGS sequence"/>
</dbReference>
<evidence type="ECO:0000256" key="2">
    <source>
        <dbReference type="ARBA" id="ARBA00022723"/>
    </source>
</evidence>
<organism evidence="6 8">
    <name type="scientific">Snodgrassella alvi SCGC AB-598-J21</name>
    <dbReference type="NCBI Taxonomy" id="1385367"/>
    <lineage>
        <taxon>Bacteria</taxon>
        <taxon>Pseudomonadati</taxon>
        <taxon>Pseudomonadota</taxon>
        <taxon>Betaproteobacteria</taxon>
        <taxon>Neisseriales</taxon>
        <taxon>Neisseriaceae</taxon>
        <taxon>Snodgrassella</taxon>
    </lineage>
</organism>
<evidence type="ECO:0000313" key="6">
    <source>
        <dbReference type="EMBL" id="KEQ01656.1"/>
    </source>
</evidence>
<gene>
    <name evidence="7" type="ORF">SASC598J21_005400</name>
    <name evidence="6" type="ORF">SASC598J21_005670</name>
</gene>
<evidence type="ECO:0000256" key="1">
    <source>
        <dbReference type="ARBA" id="ARBA00005495"/>
    </source>
</evidence>
<dbReference type="InterPro" id="IPR006913">
    <property type="entry name" value="CENP-V/GFA"/>
</dbReference>
<protein>
    <recommendedName>
        <fullName evidence="5">CENP-V/GFA domain-containing protein</fullName>
    </recommendedName>
</protein>
<proteinExistence type="inferred from homology"/>
<dbReference type="EMBL" id="AVQL01000371">
    <property type="protein sequence ID" value="KEQ01656.1"/>
    <property type="molecule type" value="Genomic_DNA"/>
</dbReference>
<evidence type="ECO:0000256" key="4">
    <source>
        <dbReference type="ARBA" id="ARBA00023239"/>
    </source>
</evidence>
<dbReference type="Pfam" id="PF04828">
    <property type="entry name" value="GFA"/>
    <property type="match status" value="1"/>
</dbReference>
<name>A0A074V8Y8_9NEIS</name>